<accession>A0A5B9PJI6</accession>
<reference evidence="2 3" key="1">
    <citation type="submission" date="2019-08" db="EMBL/GenBank/DDBJ databases">
        <title>Deep-cultivation of Planctomycetes and their phenomic and genomic characterization uncovers novel biology.</title>
        <authorList>
            <person name="Wiegand S."/>
            <person name="Jogler M."/>
            <person name="Boedeker C."/>
            <person name="Pinto D."/>
            <person name="Vollmers J."/>
            <person name="Rivas-Marin E."/>
            <person name="Kohn T."/>
            <person name="Peeters S.H."/>
            <person name="Heuer A."/>
            <person name="Rast P."/>
            <person name="Oberbeckmann S."/>
            <person name="Bunk B."/>
            <person name="Jeske O."/>
            <person name="Meyerdierks A."/>
            <person name="Storesund J.E."/>
            <person name="Kallscheuer N."/>
            <person name="Luecker S."/>
            <person name="Lage O.M."/>
            <person name="Pohl T."/>
            <person name="Merkel B.J."/>
            <person name="Hornburger P."/>
            <person name="Mueller R.-W."/>
            <person name="Bruemmer F."/>
            <person name="Labrenz M."/>
            <person name="Spormann A.M."/>
            <person name="Op den Camp H."/>
            <person name="Overmann J."/>
            <person name="Amann R."/>
            <person name="Jetten M.S.M."/>
            <person name="Mascher T."/>
            <person name="Medema M.H."/>
            <person name="Devos D.P."/>
            <person name="Kaster A.-K."/>
            <person name="Ovreas L."/>
            <person name="Rohde M."/>
            <person name="Galperin M.Y."/>
            <person name="Jogler C."/>
        </authorList>
    </citation>
    <scope>NUCLEOTIDE SEQUENCE [LARGE SCALE GENOMIC DNA]</scope>
    <source>
        <strain evidence="2 3">FC18</strain>
    </source>
</reference>
<name>A0A5B9PJI6_9BACT</name>
<evidence type="ECO:0008006" key="4">
    <source>
        <dbReference type="Google" id="ProtNLM"/>
    </source>
</evidence>
<organism evidence="2 3">
    <name type="scientific">Mariniblastus fucicola</name>
    <dbReference type="NCBI Taxonomy" id="980251"/>
    <lineage>
        <taxon>Bacteria</taxon>
        <taxon>Pseudomonadati</taxon>
        <taxon>Planctomycetota</taxon>
        <taxon>Planctomycetia</taxon>
        <taxon>Pirellulales</taxon>
        <taxon>Pirellulaceae</taxon>
        <taxon>Mariniblastus</taxon>
    </lineage>
</organism>
<dbReference type="NCBIfam" id="TIGR02595">
    <property type="entry name" value="PEP_CTERM"/>
    <property type="match status" value="1"/>
</dbReference>
<keyword evidence="3" id="KW-1185">Reference proteome</keyword>
<dbReference type="RefSeq" id="WP_148618849.1">
    <property type="nucleotide sequence ID" value="NZ_CP042912.1"/>
</dbReference>
<proteinExistence type="predicted"/>
<protein>
    <recommendedName>
        <fullName evidence="4">PEP-CTERM protein-sorting domain-containing protein</fullName>
    </recommendedName>
</protein>
<dbReference type="EMBL" id="CP042912">
    <property type="protein sequence ID" value="QEG22811.1"/>
    <property type="molecule type" value="Genomic_DNA"/>
</dbReference>
<feature type="signal peptide" evidence="1">
    <location>
        <begin position="1"/>
        <end position="21"/>
    </location>
</feature>
<sequence length="254" mass="27130" precursor="true">MKAIAYLLLSAAIFGIFSSHACYATADIVVTSRTSRAFFDVLSGVGPRSNRLRETPAVEEGLTAPFAYNFSHSGIEMFDNGSIAGTASATGSYDHAVDIEWASELLDVNYLGEIAGEATSFGDGSAFADMRAEMTLEFTVDVPTDYVFDLQISNQFGDAESTFTLRHTDIGTNLHSINTFGDHYFEGTLAAGNYRLIANSIGSDFDDQSSMASDAVFQFQVGTGVPEPSGGLVLCSLAGIVAVRRRRSCSILDS</sequence>
<keyword evidence="1" id="KW-0732">Signal</keyword>
<gene>
    <name evidence="2" type="ORF">MFFC18_26960</name>
</gene>
<feature type="chain" id="PRO_5023020139" description="PEP-CTERM protein-sorting domain-containing protein" evidence="1">
    <location>
        <begin position="22"/>
        <end position="254"/>
    </location>
</feature>
<evidence type="ECO:0000256" key="1">
    <source>
        <dbReference type="SAM" id="SignalP"/>
    </source>
</evidence>
<dbReference type="AlphaFoldDB" id="A0A5B9PJI6"/>
<evidence type="ECO:0000313" key="2">
    <source>
        <dbReference type="EMBL" id="QEG22811.1"/>
    </source>
</evidence>
<dbReference type="KEGG" id="mff:MFFC18_26960"/>
<dbReference type="InterPro" id="IPR013424">
    <property type="entry name" value="Ice-binding_C"/>
</dbReference>
<evidence type="ECO:0000313" key="3">
    <source>
        <dbReference type="Proteomes" id="UP000322214"/>
    </source>
</evidence>
<dbReference type="Proteomes" id="UP000322214">
    <property type="component" value="Chromosome"/>
</dbReference>